<comment type="caution">
    <text evidence="9">The sequence shown here is derived from an EMBL/GenBank/DDBJ whole genome shotgun (WGS) entry which is preliminary data.</text>
</comment>
<dbReference type="EMBL" id="PDNZ01000002">
    <property type="protein sequence ID" value="PWW82956.1"/>
    <property type="molecule type" value="Genomic_DNA"/>
</dbReference>
<reference evidence="10" key="1">
    <citation type="submission" date="2017-10" db="EMBL/GenBank/DDBJ databases">
        <authorList>
            <person name="Gaisin V.A."/>
            <person name="Rysina M.S."/>
            <person name="Grouzdev D.S."/>
        </authorList>
    </citation>
    <scope>NUCLEOTIDE SEQUENCE [LARGE SCALE GENOMIC DNA]</scope>
    <source>
        <strain evidence="10">V1</strain>
    </source>
</reference>
<dbReference type="Pfam" id="PF02922">
    <property type="entry name" value="CBM_48"/>
    <property type="match status" value="1"/>
</dbReference>
<dbReference type="GO" id="GO:0043169">
    <property type="term" value="F:cation binding"/>
    <property type="evidence" value="ECO:0007669"/>
    <property type="project" value="InterPro"/>
</dbReference>
<protein>
    <recommendedName>
        <fullName evidence="4">1,4-alpha-glucan branching enzyme</fullName>
        <ecNumber evidence="4">2.4.1.18</ecNumber>
    </recommendedName>
</protein>
<comment type="function">
    <text evidence="2">Catalyzes the formation of the alpha-1,6-glucosidic linkages in glycogen by scission of a 1,4-alpha-linked oligosaccharide from growing alpha-1,4-glucan chains and the subsequent attachment of the oligosaccharide to the alpha-1,6 position.</text>
</comment>
<accession>A0A317TB93</accession>
<dbReference type="Gene3D" id="2.60.40.1180">
    <property type="entry name" value="Golgi alpha-mannosidase II"/>
    <property type="match status" value="1"/>
</dbReference>
<evidence type="ECO:0000256" key="3">
    <source>
        <dbReference type="ARBA" id="ARBA00009000"/>
    </source>
</evidence>
<evidence type="ECO:0000259" key="8">
    <source>
        <dbReference type="SMART" id="SM00642"/>
    </source>
</evidence>
<proteinExistence type="inferred from homology"/>
<dbReference type="GO" id="GO:0003844">
    <property type="term" value="F:1,4-alpha-glucan branching enzyme activity"/>
    <property type="evidence" value="ECO:0007669"/>
    <property type="project" value="UniProtKB-EC"/>
</dbReference>
<dbReference type="InterPro" id="IPR004193">
    <property type="entry name" value="Glyco_hydro_13_N"/>
</dbReference>
<feature type="active site" description="Proton donor" evidence="7">
    <location>
        <position position="318"/>
    </location>
</feature>
<dbReference type="SUPFAM" id="SSF81296">
    <property type="entry name" value="E set domains"/>
    <property type="match status" value="1"/>
</dbReference>
<dbReference type="GO" id="GO:0005978">
    <property type="term" value="P:glycogen biosynthetic process"/>
    <property type="evidence" value="ECO:0007669"/>
    <property type="project" value="InterPro"/>
</dbReference>
<evidence type="ECO:0000313" key="9">
    <source>
        <dbReference type="EMBL" id="PWW82956.1"/>
    </source>
</evidence>
<dbReference type="InterPro" id="IPR037439">
    <property type="entry name" value="Branching_enzy"/>
</dbReference>
<dbReference type="SUPFAM" id="SSF51445">
    <property type="entry name" value="(Trans)glycosidases"/>
    <property type="match status" value="1"/>
</dbReference>
<dbReference type="PIRSF" id="PIRSF000463">
    <property type="entry name" value="GlgB"/>
    <property type="match status" value="1"/>
</dbReference>
<dbReference type="Pfam" id="PF02806">
    <property type="entry name" value="Alpha-amylase_C"/>
    <property type="match status" value="1"/>
</dbReference>
<name>A0A317TB93_9CHLB</name>
<dbReference type="Proteomes" id="UP000246278">
    <property type="component" value="Unassembled WGS sequence"/>
</dbReference>
<gene>
    <name evidence="9" type="ORF">CR164_02665</name>
</gene>
<dbReference type="InterPro" id="IPR014756">
    <property type="entry name" value="Ig_E-set"/>
</dbReference>
<dbReference type="AlphaFoldDB" id="A0A317TB93"/>
<keyword evidence="10" id="KW-1185">Reference proteome</keyword>
<comment type="catalytic activity">
    <reaction evidence="1">
        <text>Transfers a segment of a (1-&gt;4)-alpha-D-glucan chain to a primary hydroxy group in a similar glucan chain.</text>
        <dbReference type="EC" id="2.4.1.18"/>
    </reaction>
</comment>
<dbReference type="InterPro" id="IPR013780">
    <property type="entry name" value="Glyco_hydro_b"/>
</dbReference>
<dbReference type="PANTHER" id="PTHR43651:SF11">
    <property type="entry name" value="MALTO-OLIGOSYLTREHALOSE TREHALOHYDROLASE"/>
    <property type="match status" value="1"/>
</dbReference>
<sequence>MGAVVHPLETTFRVWAPFASSVAVAGNFNNWSPDTDFLAREGNGYWSCDLPQARKGDRYQYVIINAETGNEYWRNDPYAREVTHSVGDSVIVADEFDWGDDGEFRMPSWNELVLYEMHVGTFNDEHGGRPGDLSRAIDRLPYLHDLGINAIEIMPLTEFAADYSWGYNPGHLFAVESAYGGPFSLKTFIKTAHSYGIAVIIDVVYNHFGPSDLDLWRFDGWSENGKGGIYFYNDWRAKTPWGHTRPDYGRSEVRSFIRDNALMWLKEFHADGLRWDSTINIRTQYNGSGGDIHEGWSLMQWVNSAVRKECVGVINIAEDLQENEWITKQVHEGGAGFDTQWAAGFTHPVRDAVIAHDDRERDMLELGRAITGSYNGDAFQRVIYTESHDEVANGQARVPEAVWPGNAASWFSRKRSTLGAVLVFTASGIPMLFQGQELLEDEWFRDTDPVDWSKLQRFGGIHALYRDLVRLRRNWHNHTAGLKGRHVNVFHINNQDKLLAYHRWENGGAGDDVVVVVNMSNRSYPVYTIGFPRSGKWRVRFNSDWSGYSSDYSSHPGYDTEAYPGMKDGLRFHGAIGIGAYSALILSQDAER</sequence>
<dbReference type="InterPro" id="IPR013783">
    <property type="entry name" value="Ig-like_fold"/>
</dbReference>
<dbReference type="InterPro" id="IPR017853">
    <property type="entry name" value="GH"/>
</dbReference>
<dbReference type="PANTHER" id="PTHR43651">
    <property type="entry name" value="1,4-ALPHA-GLUCAN-BRANCHING ENZYME"/>
    <property type="match status" value="1"/>
</dbReference>
<dbReference type="OrthoDB" id="9761875at2"/>
<evidence type="ECO:0000256" key="1">
    <source>
        <dbReference type="ARBA" id="ARBA00000826"/>
    </source>
</evidence>
<dbReference type="CDD" id="cd11325">
    <property type="entry name" value="AmyAc_GTHase"/>
    <property type="match status" value="1"/>
</dbReference>
<evidence type="ECO:0000256" key="5">
    <source>
        <dbReference type="ARBA" id="ARBA00022679"/>
    </source>
</evidence>
<comment type="similarity">
    <text evidence="3">Belongs to the glycosyl hydrolase 13 family. GlgB subfamily.</text>
</comment>
<feature type="domain" description="Glycosyl hydrolase family 13 catalytic" evidence="8">
    <location>
        <begin position="116"/>
        <end position="470"/>
    </location>
</feature>
<keyword evidence="6" id="KW-0119">Carbohydrate metabolism</keyword>
<evidence type="ECO:0000256" key="7">
    <source>
        <dbReference type="PIRSR" id="PIRSR000463-1"/>
    </source>
</evidence>
<dbReference type="Gene3D" id="3.20.20.80">
    <property type="entry name" value="Glycosidases"/>
    <property type="match status" value="1"/>
</dbReference>
<evidence type="ECO:0000313" key="10">
    <source>
        <dbReference type="Proteomes" id="UP000246278"/>
    </source>
</evidence>
<dbReference type="CDD" id="cd02855">
    <property type="entry name" value="E_set_GBE_prok_N"/>
    <property type="match status" value="1"/>
</dbReference>
<dbReference type="InterPro" id="IPR044143">
    <property type="entry name" value="GlgB_N_E_set_prok"/>
</dbReference>
<evidence type="ECO:0000256" key="4">
    <source>
        <dbReference type="ARBA" id="ARBA00012541"/>
    </source>
</evidence>
<dbReference type="Pfam" id="PF00128">
    <property type="entry name" value="Alpha-amylase"/>
    <property type="match status" value="1"/>
</dbReference>
<evidence type="ECO:0000256" key="6">
    <source>
        <dbReference type="ARBA" id="ARBA00023277"/>
    </source>
</evidence>
<dbReference type="SUPFAM" id="SSF51011">
    <property type="entry name" value="Glycosyl hydrolase domain"/>
    <property type="match status" value="1"/>
</dbReference>
<dbReference type="EC" id="2.4.1.18" evidence="4"/>
<keyword evidence="5" id="KW-0808">Transferase</keyword>
<evidence type="ECO:0000256" key="2">
    <source>
        <dbReference type="ARBA" id="ARBA00002953"/>
    </source>
</evidence>
<dbReference type="SMART" id="SM00642">
    <property type="entry name" value="Aamy"/>
    <property type="match status" value="1"/>
</dbReference>
<dbReference type="Gene3D" id="2.60.40.10">
    <property type="entry name" value="Immunoglobulins"/>
    <property type="match status" value="1"/>
</dbReference>
<feature type="active site" description="Nucleophile" evidence="7">
    <location>
        <position position="276"/>
    </location>
</feature>
<dbReference type="InterPro" id="IPR006047">
    <property type="entry name" value="GH13_cat_dom"/>
</dbReference>
<dbReference type="GO" id="GO:0004553">
    <property type="term" value="F:hydrolase activity, hydrolyzing O-glycosyl compounds"/>
    <property type="evidence" value="ECO:0007669"/>
    <property type="project" value="InterPro"/>
</dbReference>
<dbReference type="InterPro" id="IPR006048">
    <property type="entry name" value="A-amylase/branching_C"/>
</dbReference>
<organism evidence="9 10">
    <name type="scientific">Prosthecochloris marina</name>
    <dbReference type="NCBI Taxonomy" id="2017681"/>
    <lineage>
        <taxon>Bacteria</taxon>
        <taxon>Pseudomonadati</taxon>
        <taxon>Chlorobiota</taxon>
        <taxon>Chlorobiia</taxon>
        <taxon>Chlorobiales</taxon>
        <taxon>Chlorobiaceae</taxon>
        <taxon>Prosthecochloris</taxon>
    </lineage>
</organism>